<evidence type="ECO:0000256" key="1">
    <source>
        <dbReference type="ARBA" id="ARBA00004141"/>
    </source>
</evidence>
<evidence type="ECO:0000313" key="6">
    <source>
        <dbReference type="EMBL" id="KAF3445215.1"/>
    </source>
</evidence>
<keyword evidence="4" id="KW-0472">Membrane</keyword>
<dbReference type="InterPro" id="IPR020846">
    <property type="entry name" value="MFS_dom"/>
</dbReference>
<keyword evidence="4" id="KW-0812">Transmembrane</keyword>
<dbReference type="AlphaFoldDB" id="A0A8K0H479"/>
<dbReference type="InterPro" id="IPR050549">
    <property type="entry name" value="MFS_Trehalose_Transporter"/>
</dbReference>
<evidence type="ECO:0000259" key="5">
    <source>
        <dbReference type="PROSITE" id="PS50850"/>
    </source>
</evidence>
<dbReference type="PROSITE" id="PS50850">
    <property type="entry name" value="MFS"/>
    <property type="match status" value="1"/>
</dbReference>
<feature type="domain" description="Major facilitator superfamily (MFS) profile" evidence="5">
    <location>
        <begin position="36"/>
        <end position="136"/>
    </location>
</feature>
<sequence length="136" mass="14228">MEEGLLTESLLEEAKSKTDNGLDDNCRPSRSQATIATVLSTIVALFGSLSSGCILGYSSPAESGIVEDLELPVAAYSVFGSILTIGGMVGGLVNGRITDIIGRRGNAWWLDSGRLSLGFAAALNHYVVGAMCEMPM</sequence>
<gene>
    <name evidence="6" type="ORF">FNV43_RR14909</name>
</gene>
<proteinExistence type="inferred from homology"/>
<dbReference type="OrthoDB" id="1929005at2759"/>
<evidence type="ECO:0000256" key="4">
    <source>
        <dbReference type="SAM" id="Phobius"/>
    </source>
</evidence>
<dbReference type="EMBL" id="VOIH02000006">
    <property type="protein sequence ID" value="KAF3445215.1"/>
    <property type="molecule type" value="Genomic_DNA"/>
</dbReference>
<evidence type="ECO:0000256" key="2">
    <source>
        <dbReference type="ARBA" id="ARBA00010992"/>
    </source>
</evidence>
<dbReference type="PANTHER" id="PTHR48021">
    <property type="match status" value="1"/>
</dbReference>
<accession>A0A8K0H479</accession>
<organism evidence="6 7">
    <name type="scientific">Rhamnella rubrinervis</name>
    <dbReference type="NCBI Taxonomy" id="2594499"/>
    <lineage>
        <taxon>Eukaryota</taxon>
        <taxon>Viridiplantae</taxon>
        <taxon>Streptophyta</taxon>
        <taxon>Embryophyta</taxon>
        <taxon>Tracheophyta</taxon>
        <taxon>Spermatophyta</taxon>
        <taxon>Magnoliopsida</taxon>
        <taxon>eudicotyledons</taxon>
        <taxon>Gunneridae</taxon>
        <taxon>Pentapetalae</taxon>
        <taxon>rosids</taxon>
        <taxon>fabids</taxon>
        <taxon>Rosales</taxon>
        <taxon>Rhamnaceae</taxon>
        <taxon>rhamnoid group</taxon>
        <taxon>Rhamneae</taxon>
        <taxon>Rhamnella</taxon>
    </lineage>
</organism>
<dbReference type="PANTHER" id="PTHR48021:SF25">
    <property type="entry name" value="SUGAR TRANSPORTER ERD6-LIKE 5"/>
    <property type="match status" value="1"/>
</dbReference>
<name>A0A8K0H479_9ROSA</name>
<feature type="transmembrane region" description="Helical" evidence="4">
    <location>
        <begin position="73"/>
        <end position="94"/>
    </location>
</feature>
<comment type="caution">
    <text evidence="6">The sequence shown here is derived from an EMBL/GenBank/DDBJ whole genome shotgun (WGS) entry which is preliminary data.</text>
</comment>
<dbReference type="Proteomes" id="UP000796880">
    <property type="component" value="Unassembled WGS sequence"/>
</dbReference>
<comment type="similarity">
    <text evidence="2">Belongs to the major facilitator superfamily. Sugar transporter (TC 2.A.1.1) family.</text>
</comment>
<keyword evidence="4" id="KW-1133">Transmembrane helix</keyword>
<keyword evidence="3" id="KW-0762">Sugar transport</keyword>
<dbReference type="GO" id="GO:0022857">
    <property type="term" value="F:transmembrane transporter activity"/>
    <property type="evidence" value="ECO:0007669"/>
    <property type="project" value="InterPro"/>
</dbReference>
<dbReference type="InterPro" id="IPR036259">
    <property type="entry name" value="MFS_trans_sf"/>
</dbReference>
<evidence type="ECO:0000256" key="3">
    <source>
        <dbReference type="ARBA" id="ARBA00022597"/>
    </source>
</evidence>
<comment type="subcellular location">
    <subcellularLocation>
        <location evidence="1">Membrane</location>
        <topology evidence="1">Multi-pass membrane protein</topology>
    </subcellularLocation>
</comment>
<dbReference type="SUPFAM" id="SSF103473">
    <property type="entry name" value="MFS general substrate transporter"/>
    <property type="match status" value="1"/>
</dbReference>
<evidence type="ECO:0000313" key="7">
    <source>
        <dbReference type="Proteomes" id="UP000796880"/>
    </source>
</evidence>
<dbReference type="Gene3D" id="1.20.1250.20">
    <property type="entry name" value="MFS general substrate transporter like domains"/>
    <property type="match status" value="1"/>
</dbReference>
<feature type="transmembrane region" description="Helical" evidence="4">
    <location>
        <begin position="35"/>
        <end position="58"/>
    </location>
</feature>
<dbReference type="GO" id="GO:0016020">
    <property type="term" value="C:membrane"/>
    <property type="evidence" value="ECO:0007669"/>
    <property type="project" value="UniProtKB-SubCell"/>
</dbReference>
<reference evidence="6" key="1">
    <citation type="submission" date="2020-03" db="EMBL/GenBank/DDBJ databases">
        <title>A high-quality chromosome-level genome assembly of a woody plant with both climbing and erect habits, Rhamnella rubrinervis.</title>
        <authorList>
            <person name="Lu Z."/>
            <person name="Yang Y."/>
            <person name="Zhu X."/>
            <person name="Sun Y."/>
        </authorList>
    </citation>
    <scope>NUCLEOTIDE SEQUENCE</scope>
    <source>
        <strain evidence="6">BYM</strain>
        <tissue evidence="6">Leaf</tissue>
    </source>
</reference>
<protein>
    <recommendedName>
        <fullName evidence="5">Major facilitator superfamily (MFS) profile domain-containing protein</fullName>
    </recommendedName>
</protein>
<keyword evidence="3" id="KW-0813">Transport</keyword>
<keyword evidence="7" id="KW-1185">Reference proteome</keyword>